<dbReference type="EMBL" id="FOSL01000013">
    <property type="protein sequence ID" value="SFK81555.1"/>
    <property type="molecule type" value="Genomic_DNA"/>
</dbReference>
<sequence>MTRLNVIEPAICPDTVVTGALELDKVGGNVRLVLYSSQRSLHDGSLEHLVCSKLFGSRRDLLKIALGIVRELTDNAPAETISATLDCLEEGSRH</sequence>
<proteinExistence type="predicted"/>
<evidence type="ECO:0000313" key="1">
    <source>
        <dbReference type="EMBL" id="SFK81555.1"/>
    </source>
</evidence>
<reference evidence="1 2" key="1">
    <citation type="submission" date="2016-10" db="EMBL/GenBank/DDBJ databases">
        <authorList>
            <person name="Varghese N."/>
            <person name="Submissions S."/>
        </authorList>
    </citation>
    <scope>NUCLEOTIDE SEQUENCE [LARGE SCALE GENOMIC DNA]</scope>
    <source>
        <strain evidence="1 2">DSM 21822</strain>
    </source>
</reference>
<gene>
    <name evidence="1" type="ORF">SAMN04488498_113124</name>
</gene>
<evidence type="ECO:0000313" key="2">
    <source>
        <dbReference type="Proteomes" id="UP000323300"/>
    </source>
</evidence>
<keyword evidence="2" id="KW-1185">Reference proteome</keyword>
<dbReference type="Proteomes" id="UP000323300">
    <property type="component" value="Unassembled WGS sequence"/>
</dbReference>
<dbReference type="OrthoDB" id="8085423at2"/>
<dbReference type="AlphaFoldDB" id="A0A1I4CKW3"/>
<organism evidence="1 2">
    <name type="scientific">Neomesorhizobium albiziae</name>
    <dbReference type="NCBI Taxonomy" id="335020"/>
    <lineage>
        <taxon>Bacteria</taxon>
        <taxon>Pseudomonadati</taxon>
        <taxon>Pseudomonadota</taxon>
        <taxon>Alphaproteobacteria</taxon>
        <taxon>Hyphomicrobiales</taxon>
        <taxon>Phyllobacteriaceae</taxon>
        <taxon>Neomesorhizobium</taxon>
    </lineage>
</organism>
<protein>
    <submittedName>
        <fullName evidence="1">Uncharacterized protein</fullName>
    </submittedName>
</protein>
<dbReference type="RefSeq" id="WP_149762055.1">
    <property type="nucleotide sequence ID" value="NZ_BSPE01000003.1"/>
</dbReference>
<accession>A0A1I4CKW3</accession>
<name>A0A1I4CKW3_9HYPH</name>